<dbReference type="OMA" id="ITLSMRW"/>
<dbReference type="InterPro" id="IPR055343">
    <property type="entry name" value="CREG_beta-barrel"/>
</dbReference>
<dbReference type="STRING" id="698492.A0A0E9NEC6"/>
<dbReference type="PANTHER" id="PTHR37273:SF1">
    <property type="entry name" value="ADL397C-AP"/>
    <property type="match status" value="1"/>
</dbReference>
<dbReference type="EMBL" id="BACD03000011">
    <property type="protein sequence ID" value="GAO47765.1"/>
    <property type="molecule type" value="Genomic_DNA"/>
</dbReference>
<comment type="caution">
    <text evidence="2">The sequence shown here is derived from an EMBL/GenBank/DDBJ whole genome shotgun (WGS) entry which is preliminary data.</text>
</comment>
<reference evidence="2 3" key="2">
    <citation type="journal article" date="2014" name="J. Gen. Appl. Microbiol.">
        <title>The early diverging ascomycetous budding yeast Saitoella complicata has three histone deacetylases belonging to the Clr6, Hos2, and Rpd3 lineages.</title>
        <authorList>
            <person name="Nishida H."/>
            <person name="Matsumoto T."/>
            <person name="Kondo S."/>
            <person name="Hamamoto M."/>
            <person name="Yoshikawa H."/>
        </authorList>
    </citation>
    <scope>NUCLEOTIDE SEQUENCE [LARGE SCALE GENOMIC DNA]</scope>
    <source>
        <strain evidence="2 3">NRRL Y-17804</strain>
    </source>
</reference>
<reference evidence="2 3" key="1">
    <citation type="journal article" date="2011" name="J. Gen. Appl. Microbiol.">
        <title>Draft genome sequencing of the enigmatic yeast Saitoella complicata.</title>
        <authorList>
            <person name="Nishida H."/>
            <person name="Hamamoto M."/>
            <person name="Sugiyama J."/>
        </authorList>
    </citation>
    <scope>NUCLEOTIDE SEQUENCE [LARGE SCALE GENOMIC DNA]</scope>
    <source>
        <strain evidence="2 3">NRRL Y-17804</strain>
    </source>
</reference>
<dbReference type="Proteomes" id="UP000033140">
    <property type="component" value="Unassembled WGS sequence"/>
</dbReference>
<dbReference type="Gene3D" id="2.30.110.10">
    <property type="entry name" value="Electron Transport, Fmn-binding Protein, Chain A"/>
    <property type="match status" value="1"/>
</dbReference>
<reference evidence="2 3" key="3">
    <citation type="journal article" date="2015" name="Genome Announc.">
        <title>Draft Genome Sequence of the Archiascomycetous Yeast Saitoella complicata.</title>
        <authorList>
            <person name="Yamauchi K."/>
            <person name="Kondo S."/>
            <person name="Hamamoto M."/>
            <person name="Takahashi Y."/>
            <person name="Ogura Y."/>
            <person name="Hayashi T."/>
            <person name="Nishida H."/>
        </authorList>
    </citation>
    <scope>NUCLEOTIDE SEQUENCE [LARGE SCALE GENOMIC DNA]</scope>
    <source>
        <strain evidence="2 3">NRRL Y-17804</strain>
    </source>
</reference>
<dbReference type="InterPro" id="IPR012349">
    <property type="entry name" value="Split_barrel_FMN-bd"/>
</dbReference>
<dbReference type="AlphaFoldDB" id="A0A0E9NEC6"/>
<gene>
    <name evidence="2" type="ORF">G7K_1964-t1</name>
</gene>
<evidence type="ECO:0000313" key="3">
    <source>
        <dbReference type="Proteomes" id="UP000033140"/>
    </source>
</evidence>
<keyword evidence="3" id="KW-1185">Reference proteome</keyword>
<feature type="domain" description="CREG-like beta-barrel" evidence="1">
    <location>
        <begin position="67"/>
        <end position="231"/>
    </location>
</feature>
<proteinExistence type="predicted"/>
<accession>A0A0E9NEC6</accession>
<organism evidence="2 3">
    <name type="scientific">Saitoella complicata (strain BCRC 22490 / CBS 7301 / JCM 7358 / NBRC 10748 / NRRL Y-17804)</name>
    <dbReference type="NCBI Taxonomy" id="698492"/>
    <lineage>
        <taxon>Eukaryota</taxon>
        <taxon>Fungi</taxon>
        <taxon>Dikarya</taxon>
        <taxon>Ascomycota</taxon>
        <taxon>Taphrinomycotina</taxon>
        <taxon>Taphrinomycotina incertae sedis</taxon>
        <taxon>Saitoella</taxon>
    </lineage>
</organism>
<dbReference type="Pfam" id="PF13883">
    <property type="entry name" value="CREG_beta-barrel"/>
    <property type="match status" value="1"/>
</dbReference>
<dbReference type="SUPFAM" id="SSF50475">
    <property type="entry name" value="FMN-binding split barrel"/>
    <property type="match status" value="1"/>
</dbReference>
<dbReference type="PANTHER" id="PTHR37273">
    <property type="entry name" value="CHROMOSOME 8, WHOLE GENOME SHOTGUN SEQUENCE"/>
    <property type="match status" value="1"/>
</dbReference>
<protein>
    <recommendedName>
        <fullName evidence="1">CREG-like beta-barrel domain-containing protein</fullName>
    </recommendedName>
</protein>
<evidence type="ECO:0000259" key="1">
    <source>
        <dbReference type="Pfam" id="PF13883"/>
    </source>
</evidence>
<evidence type="ECO:0000313" key="2">
    <source>
        <dbReference type="EMBL" id="GAO47765.1"/>
    </source>
</evidence>
<name>A0A0E9NEC6_SAICN</name>
<sequence length="254" mass="28249">MHDDVGSLSITHAFHRYQGLKPPATLSLHLHLYPYHSLQFTITMRFSALALLSTLAALPAVLGYGQTLEEAGIVARRLVREEGLANLMSVWQPEVNQTLEGAPMGLMTYIADCDGDGNPSLLIMNLEPAYRNWAHGSSLTLSIREHPQHPVYSLAAGPRMNLFGNITEITTPSENKRIESCFLDAHPDAVEWIPSAGVHFGKWYTFEIEKIYFFGGFGNVSYIGFLPMEYFRNATEDVEVVEGGERSGQITFQA</sequence>